<dbReference type="SUPFAM" id="SSF100950">
    <property type="entry name" value="NagB/RpiA/CoA transferase-like"/>
    <property type="match status" value="1"/>
</dbReference>
<dbReference type="UniPathway" id="UPA00115">
    <property type="reaction ID" value="UER00412"/>
</dbReference>
<dbReference type="HAMAP" id="MF_00170">
    <property type="entry name" value="Rib_5P_isom_A"/>
    <property type="match status" value="1"/>
</dbReference>
<dbReference type="AlphaFoldDB" id="A0A0R2AS68"/>
<dbReference type="PANTHER" id="PTHR11934">
    <property type="entry name" value="RIBOSE-5-PHOSPHATE ISOMERASE"/>
    <property type="match status" value="1"/>
</dbReference>
<keyword evidence="5" id="KW-1185">Reference proteome</keyword>
<dbReference type="FunFam" id="3.40.50.1360:FF:000001">
    <property type="entry name" value="Ribose-5-phosphate isomerase A"/>
    <property type="match status" value="1"/>
</dbReference>
<evidence type="ECO:0000256" key="3">
    <source>
        <dbReference type="HAMAP-Rule" id="MF_00170"/>
    </source>
</evidence>
<evidence type="ECO:0000256" key="2">
    <source>
        <dbReference type="ARBA" id="ARBA00023235"/>
    </source>
</evidence>
<dbReference type="GO" id="GO:0009052">
    <property type="term" value="P:pentose-phosphate shunt, non-oxidative branch"/>
    <property type="evidence" value="ECO:0007669"/>
    <property type="project" value="UniProtKB-UniRule"/>
</dbReference>
<feature type="active site" description="Proton acceptor" evidence="3">
    <location>
        <position position="104"/>
    </location>
</feature>
<dbReference type="GO" id="GO:0004751">
    <property type="term" value="F:ribose-5-phosphate isomerase activity"/>
    <property type="evidence" value="ECO:0007669"/>
    <property type="project" value="UniProtKB-UniRule"/>
</dbReference>
<reference evidence="4 5" key="1">
    <citation type="journal article" date="2015" name="Genome Announc.">
        <title>Expanding the biotechnology potential of lactobacilli through comparative genomics of 213 strains and associated genera.</title>
        <authorList>
            <person name="Sun Z."/>
            <person name="Harris H.M."/>
            <person name="McCann A."/>
            <person name="Guo C."/>
            <person name="Argimon S."/>
            <person name="Zhang W."/>
            <person name="Yang X."/>
            <person name="Jeffery I.B."/>
            <person name="Cooney J.C."/>
            <person name="Kagawa T.F."/>
            <person name="Liu W."/>
            <person name="Song Y."/>
            <person name="Salvetti E."/>
            <person name="Wrobel A."/>
            <person name="Rasinkangas P."/>
            <person name="Parkhill J."/>
            <person name="Rea M.C."/>
            <person name="O'Sullivan O."/>
            <person name="Ritari J."/>
            <person name="Douillard F.P."/>
            <person name="Paul Ross R."/>
            <person name="Yang R."/>
            <person name="Briner A.E."/>
            <person name="Felis G.E."/>
            <person name="de Vos W.M."/>
            <person name="Barrangou R."/>
            <person name="Klaenhammer T.R."/>
            <person name="Caufield P.W."/>
            <person name="Cui Y."/>
            <person name="Zhang H."/>
            <person name="O'Toole P.W."/>
        </authorList>
    </citation>
    <scope>NUCLEOTIDE SEQUENCE [LARGE SCALE GENOMIC DNA]</scope>
    <source>
        <strain evidence="4 5">DSM 23829</strain>
    </source>
</reference>
<dbReference type="STRING" id="1423781.FD06_GL000885"/>
<dbReference type="GO" id="GO:0005829">
    <property type="term" value="C:cytosol"/>
    <property type="evidence" value="ECO:0007669"/>
    <property type="project" value="TreeGrafter"/>
</dbReference>
<name>A0A0R2AS68_9LACO</name>
<dbReference type="EMBL" id="AYYQ01000002">
    <property type="protein sequence ID" value="KRM69712.1"/>
    <property type="molecule type" value="Genomic_DNA"/>
</dbReference>
<feature type="binding site" evidence="3">
    <location>
        <begin position="82"/>
        <end position="85"/>
    </location>
    <ligand>
        <name>substrate</name>
    </ligand>
</feature>
<dbReference type="NCBIfam" id="TIGR00021">
    <property type="entry name" value="rpiA"/>
    <property type="match status" value="1"/>
</dbReference>
<comment type="pathway">
    <text evidence="3">Carbohydrate degradation; pentose phosphate pathway; D-ribose 5-phosphate from D-ribulose 5-phosphate (non-oxidative stage): step 1/1.</text>
</comment>
<feature type="binding site" evidence="3">
    <location>
        <begin position="26"/>
        <end position="29"/>
    </location>
    <ligand>
        <name>substrate</name>
    </ligand>
</feature>
<dbReference type="SUPFAM" id="SSF75445">
    <property type="entry name" value="D-ribose-5-phosphate isomerase (RpiA), lid domain"/>
    <property type="match status" value="1"/>
</dbReference>
<dbReference type="PANTHER" id="PTHR11934:SF0">
    <property type="entry name" value="RIBOSE-5-PHOSPHATE ISOMERASE"/>
    <property type="match status" value="1"/>
</dbReference>
<dbReference type="Gene3D" id="3.30.70.260">
    <property type="match status" value="1"/>
</dbReference>
<dbReference type="PATRIC" id="fig|1423781.4.peg.919"/>
<keyword evidence="2 3" id="KW-0413">Isomerase</keyword>
<dbReference type="InterPro" id="IPR020672">
    <property type="entry name" value="Ribose5P_isomerase_typA_subgr"/>
</dbReference>
<gene>
    <name evidence="3" type="primary">rpiA</name>
    <name evidence="4" type="ORF">FD06_GL000885</name>
</gene>
<proteinExistence type="inferred from homology"/>
<organism evidence="4 5">
    <name type="scientific">Apilactobacillus ozensis DSM 23829 = JCM 17196</name>
    <dbReference type="NCBI Taxonomy" id="1423781"/>
    <lineage>
        <taxon>Bacteria</taxon>
        <taxon>Bacillati</taxon>
        <taxon>Bacillota</taxon>
        <taxon>Bacilli</taxon>
        <taxon>Lactobacillales</taxon>
        <taxon>Lactobacillaceae</taxon>
        <taxon>Apilactobacillus</taxon>
    </lineage>
</organism>
<dbReference type="RefSeq" id="WP_056965600.1">
    <property type="nucleotide sequence ID" value="NZ_AYYQ01000002.1"/>
</dbReference>
<sequence>MNVEKNQAAQMAVKKIVNNSVVGLGSGSTASIFIELLAKRVKAEHMNVVCVATSIKSAELGSKLGLDVVDIDDVESIDVTVDGADEVDANLNGIKGGGAALLFEKIVASKSKYNIWIVDSSKFHNKLGKFKLPIEVIKFGSQRIFDSLQEMGLNPTYRLNDDYTRLLTDSHNYIIDVDINKFKNLNSLSRKIEGMVGVVEHGLFLNVCDELLIGGLNKDIRRSKLSKGLVLN</sequence>
<feature type="binding site" evidence="3">
    <location>
        <begin position="95"/>
        <end position="98"/>
    </location>
    <ligand>
        <name>substrate</name>
    </ligand>
</feature>
<dbReference type="GO" id="GO:0006014">
    <property type="term" value="P:D-ribose metabolic process"/>
    <property type="evidence" value="ECO:0007669"/>
    <property type="project" value="TreeGrafter"/>
</dbReference>
<comment type="caution">
    <text evidence="4">The sequence shown here is derived from an EMBL/GenBank/DDBJ whole genome shotgun (WGS) entry which is preliminary data.</text>
</comment>
<dbReference type="CDD" id="cd01398">
    <property type="entry name" value="RPI_A"/>
    <property type="match status" value="1"/>
</dbReference>
<comment type="subunit">
    <text evidence="3">Homodimer.</text>
</comment>
<comment type="similarity">
    <text evidence="3">Belongs to the ribose 5-phosphate isomerase family.</text>
</comment>
<dbReference type="Proteomes" id="UP000052012">
    <property type="component" value="Unassembled WGS sequence"/>
</dbReference>
<dbReference type="InterPro" id="IPR037171">
    <property type="entry name" value="NagB/RpiA_transferase-like"/>
</dbReference>
<protein>
    <recommendedName>
        <fullName evidence="3">Ribose-5-phosphate isomerase A</fullName>
        <ecNumber evidence="3">5.3.1.6</ecNumber>
    </recommendedName>
    <alternativeName>
        <fullName evidence="3">Phosphoriboisomerase A</fullName>
        <shortName evidence="3">PRI</shortName>
    </alternativeName>
</protein>
<dbReference type="Pfam" id="PF06026">
    <property type="entry name" value="Rib_5-P_isom_A"/>
    <property type="match status" value="1"/>
</dbReference>
<dbReference type="InterPro" id="IPR004788">
    <property type="entry name" value="Ribose5P_isomerase_type_A"/>
</dbReference>
<feature type="binding site" evidence="3">
    <location>
        <position position="122"/>
    </location>
    <ligand>
        <name>substrate</name>
    </ligand>
</feature>
<dbReference type="OrthoDB" id="5870696at2"/>
<evidence type="ECO:0000313" key="5">
    <source>
        <dbReference type="Proteomes" id="UP000052012"/>
    </source>
</evidence>
<dbReference type="Gene3D" id="3.40.50.1360">
    <property type="match status" value="1"/>
</dbReference>
<accession>A0A0R2AS68</accession>
<comment type="catalytic activity">
    <reaction evidence="1 3">
        <text>aldehydo-D-ribose 5-phosphate = D-ribulose 5-phosphate</text>
        <dbReference type="Rhea" id="RHEA:14657"/>
        <dbReference type="ChEBI" id="CHEBI:58121"/>
        <dbReference type="ChEBI" id="CHEBI:58273"/>
        <dbReference type="EC" id="5.3.1.6"/>
    </reaction>
</comment>
<dbReference type="EC" id="5.3.1.6" evidence="3"/>
<dbReference type="NCBIfam" id="NF001924">
    <property type="entry name" value="PRK00702.1"/>
    <property type="match status" value="1"/>
</dbReference>
<comment type="function">
    <text evidence="3">Catalyzes the reversible conversion of ribose-5-phosphate to ribulose 5-phosphate.</text>
</comment>
<evidence type="ECO:0000313" key="4">
    <source>
        <dbReference type="EMBL" id="KRM69712.1"/>
    </source>
</evidence>
<evidence type="ECO:0000256" key="1">
    <source>
        <dbReference type="ARBA" id="ARBA00001713"/>
    </source>
</evidence>